<organism evidence="1 2">
    <name type="scientific">Pseudomonas coronafaciens pv. porri</name>
    <dbReference type="NCBI Taxonomy" id="83964"/>
    <lineage>
        <taxon>Bacteria</taxon>
        <taxon>Pseudomonadati</taxon>
        <taxon>Pseudomonadota</taxon>
        <taxon>Gammaproteobacteria</taxon>
        <taxon>Pseudomonadales</taxon>
        <taxon>Pseudomonadaceae</taxon>
        <taxon>Pseudomonas</taxon>
        <taxon>Pseudomonas coronafaciens</taxon>
    </lineage>
</organism>
<comment type="caution">
    <text evidence="1">The sequence shown here is derived from an EMBL/GenBank/DDBJ whole genome shotgun (WGS) entry which is preliminary data.</text>
</comment>
<proteinExistence type="predicted"/>
<dbReference type="EMBL" id="JUEU01000063">
    <property type="protein sequence ID" value="KOP60335.1"/>
    <property type="molecule type" value="Genomic_DNA"/>
</dbReference>
<evidence type="ECO:0000313" key="1">
    <source>
        <dbReference type="EMBL" id="KOP60335.1"/>
    </source>
</evidence>
<accession>A0ABR5JS34</accession>
<reference evidence="1 2" key="2">
    <citation type="submission" date="2015-09" db="EMBL/GenBank/DDBJ databases">
        <title>Genome analysis of Pseudomonas syringae pv. porri LMG.</title>
        <authorList>
            <person name="Rombouts S."/>
        </authorList>
    </citation>
    <scope>NUCLEOTIDE SEQUENCE [LARGE SCALE GENOMIC DNA]</scope>
    <source>
        <strain evidence="1 2">LMG 28496</strain>
    </source>
</reference>
<reference evidence="1 2" key="1">
    <citation type="submission" date="2014-12" db="EMBL/GenBank/DDBJ databases">
        <authorList>
            <person name="Baeyen S."/>
        </authorList>
    </citation>
    <scope>NUCLEOTIDE SEQUENCE [LARGE SCALE GENOMIC DNA]</scope>
    <source>
        <strain evidence="1 2">LMG 28496</strain>
    </source>
</reference>
<protein>
    <submittedName>
        <fullName evidence="1">Uncharacterized protein</fullName>
    </submittedName>
</protein>
<name>A0ABR5JS34_9PSED</name>
<keyword evidence="2" id="KW-1185">Reference proteome</keyword>
<dbReference type="Proteomes" id="UP000037201">
    <property type="component" value="Unassembled WGS sequence"/>
</dbReference>
<sequence length="70" mass="7867">MAFLNNRVRMPFISTDDVARVARKAATDAGYGALSMGSTGGETPLLCPLKKDWSMSIRHAEDDFKRWYEI</sequence>
<evidence type="ECO:0000313" key="2">
    <source>
        <dbReference type="Proteomes" id="UP000037201"/>
    </source>
</evidence>
<gene>
    <name evidence="1" type="ORF">OX90_06565</name>
</gene>